<dbReference type="SUPFAM" id="SSF48452">
    <property type="entry name" value="TPR-like"/>
    <property type="match status" value="2"/>
</dbReference>
<dbReference type="InterPro" id="IPR053137">
    <property type="entry name" value="NLR-like"/>
</dbReference>
<evidence type="ECO:0000313" key="2">
    <source>
        <dbReference type="Proteomes" id="UP000321577"/>
    </source>
</evidence>
<dbReference type="Gene3D" id="1.25.40.10">
    <property type="entry name" value="Tetratricopeptide repeat domain"/>
    <property type="match status" value="2"/>
</dbReference>
<sequence>MDEADRLLRTANMRYNAGRYDDAVSYARRAFDEFFKLLGSDAGETIDCRGRLSEYLRLAGHLKEATEVSRTQVIICFRAYGERSLSLQTARLQLAACLRADKAYEEAEALCRKALKECVEDFGADGPDAMSARQALTVVLSESGRYSEAIKEGTILLELQRQRNMGDTWDSVLATRTNLAADYVNQGLLEIGEKELRSILEVRIKRDGPDHPDTLNVESWLGNCLRDQKRLDDSLPILRKVWEKSVQALGQNHPRTLKSCFDLATIEFLNGNKEEAIKLLRSTAELSRIHLGPQHSTTMAVQQALEMVQ</sequence>
<proteinExistence type="predicted"/>
<dbReference type="PANTHER" id="PTHR46082">
    <property type="entry name" value="ATP/GTP-BINDING PROTEIN-RELATED"/>
    <property type="match status" value="1"/>
</dbReference>
<evidence type="ECO:0000313" key="1">
    <source>
        <dbReference type="EMBL" id="GEP40847.1"/>
    </source>
</evidence>
<keyword evidence="2" id="KW-1185">Reference proteome</keyword>
<name>A0A512M275_9BACT</name>
<dbReference type="InterPro" id="IPR011990">
    <property type="entry name" value="TPR-like_helical_dom_sf"/>
</dbReference>
<dbReference type="PANTHER" id="PTHR46082:SF6">
    <property type="entry name" value="AAA+ ATPASE DOMAIN-CONTAINING PROTEIN-RELATED"/>
    <property type="match status" value="1"/>
</dbReference>
<dbReference type="AlphaFoldDB" id="A0A512M275"/>
<dbReference type="EMBL" id="BKAG01000001">
    <property type="protein sequence ID" value="GEP40847.1"/>
    <property type="molecule type" value="Genomic_DNA"/>
</dbReference>
<organism evidence="1 2">
    <name type="scientific">Brevifollis gellanilyticus</name>
    <dbReference type="NCBI Taxonomy" id="748831"/>
    <lineage>
        <taxon>Bacteria</taxon>
        <taxon>Pseudomonadati</taxon>
        <taxon>Verrucomicrobiota</taxon>
        <taxon>Verrucomicrobiia</taxon>
        <taxon>Verrucomicrobiales</taxon>
        <taxon>Verrucomicrobiaceae</taxon>
    </lineage>
</organism>
<protein>
    <recommendedName>
        <fullName evidence="3">Kinesin light chain</fullName>
    </recommendedName>
</protein>
<dbReference type="Pfam" id="PF13424">
    <property type="entry name" value="TPR_12"/>
    <property type="match status" value="2"/>
</dbReference>
<evidence type="ECO:0008006" key="3">
    <source>
        <dbReference type="Google" id="ProtNLM"/>
    </source>
</evidence>
<gene>
    <name evidence="1" type="ORF">BGE01nite_01380</name>
</gene>
<reference evidence="1 2" key="1">
    <citation type="submission" date="2019-07" db="EMBL/GenBank/DDBJ databases">
        <title>Whole genome shotgun sequence of Brevifollis gellanilyticus NBRC 108608.</title>
        <authorList>
            <person name="Hosoyama A."/>
            <person name="Uohara A."/>
            <person name="Ohji S."/>
            <person name="Ichikawa N."/>
        </authorList>
    </citation>
    <scope>NUCLEOTIDE SEQUENCE [LARGE SCALE GENOMIC DNA]</scope>
    <source>
        <strain evidence="1 2">NBRC 108608</strain>
    </source>
</reference>
<comment type="caution">
    <text evidence="1">The sequence shown here is derived from an EMBL/GenBank/DDBJ whole genome shotgun (WGS) entry which is preliminary data.</text>
</comment>
<dbReference type="Proteomes" id="UP000321577">
    <property type="component" value="Unassembled WGS sequence"/>
</dbReference>
<accession>A0A512M275</accession>